<dbReference type="EMBL" id="LT906453">
    <property type="protein sequence ID" value="SNV20416.1"/>
    <property type="molecule type" value="Genomic_DNA"/>
</dbReference>
<feature type="transmembrane region" description="Helical" evidence="7">
    <location>
        <begin position="32"/>
        <end position="53"/>
    </location>
</feature>
<proteinExistence type="inferred from homology"/>
<dbReference type="GeneID" id="63459243"/>
<name>A0A239VEV2_9MICO</name>
<feature type="transmembrane region" description="Helical" evidence="7">
    <location>
        <begin position="319"/>
        <end position="339"/>
    </location>
</feature>
<organism evidence="8 9">
    <name type="scientific">Dermatophilus congolensis</name>
    <dbReference type="NCBI Taxonomy" id="1863"/>
    <lineage>
        <taxon>Bacteria</taxon>
        <taxon>Bacillati</taxon>
        <taxon>Actinomycetota</taxon>
        <taxon>Actinomycetes</taxon>
        <taxon>Micrococcales</taxon>
        <taxon>Dermatophilaceae</taxon>
        <taxon>Dermatophilus</taxon>
    </lineage>
</organism>
<dbReference type="RefSeq" id="WP_231935453.1">
    <property type="nucleotide sequence ID" value="NZ_LT906453.1"/>
</dbReference>
<feature type="transmembrane region" description="Helical" evidence="7">
    <location>
        <begin position="157"/>
        <end position="187"/>
    </location>
</feature>
<accession>A0A239VEV2</accession>
<keyword evidence="3" id="KW-1003">Cell membrane</keyword>
<dbReference type="InterPro" id="IPR018383">
    <property type="entry name" value="UPF0324_pro"/>
</dbReference>
<feature type="transmembrane region" description="Helical" evidence="7">
    <location>
        <begin position="7"/>
        <end position="26"/>
    </location>
</feature>
<evidence type="ECO:0000256" key="4">
    <source>
        <dbReference type="ARBA" id="ARBA00022692"/>
    </source>
</evidence>
<dbReference type="GO" id="GO:0005886">
    <property type="term" value="C:plasma membrane"/>
    <property type="evidence" value="ECO:0007669"/>
    <property type="project" value="UniProtKB-SubCell"/>
</dbReference>
<feature type="transmembrane region" description="Helical" evidence="7">
    <location>
        <begin position="74"/>
        <end position="93"/>
    </location>
</feature>
<comment type="similarity">
    <text evidence="2">Belongs to the UPF0324 family.</text>
</comment>
<evidence type="ECO:0000256" key="1">
    <source>
        <dbReference type="ARBA" id="ARBA00004651"/>
    </source>
</evidence>
<comment type="subcellular location">
    <subcellularLocation>
        <location evidence="1">Cell membrane</location>
        <topology evidence="1">Multi-pass membrane protein</topology>
    </subcellularLocation>
</comment>
<dbReference type="KEGG" id="dco:SAMEA4475696_1001"/>
<evidence type="ECO:0000313" key="9">
    <source>
        <dbReference type="Proteomes" id="UP000242637"/>
    </source>
</evidence>
<keyword evidence="6 7" id="KW-0472">Membrane</keyword>
<dbReference type="PANTHER" id="PTHR30106">
    <property type="entry name" value="INNER MEMBRANE PROTEIN YEIH-RELATED"/>
    <property type="match status" value="1"/>
</dbReference>
<gene>
    <name evidence="8" type="primary">yeiH</name>
    <name evidence="8" type="ORF">SAMEA4475696_01001</name>
</gene>
<dbReference type="AlphaFoldDB" id="A0A239VEV2"/>
<dbReference type="STRING" id="1121387.GCA_000429885_01086"/>
<evidence type="ECO:0000313" key="8">
    <source>
        <dbReference type="EMBL" id="SNV20416.1"/>
    </source>
</evidence>
<protein>
    <recommendedName>
        <fullName evidence="10">Sulfate exporter family transporter</fullName>
    </recommendedName>
</protein>
<feature type="transmembrane region" description="Helical" evidence="7">
    <location>
        <begin position="99"/>
        <end position="121"/>
    </location>
</feature>
<keyword evidence="5 7" id="KW-1133">Transmembrane helix</keyword>
<evidence type="ECO:0008006" key="10">
    <source>
        <dbReference type="Google" id="ProtNLM"/>
    </source>
</evidence>
<evidence type="ECO:0000256" key="7">
    <source>
        <dbReference type="SAM" id="Phobius"/>
    </source>
</evidence>
<keyword evidence="9" id="KW-1185">Reference proteome</keyword>
<evidence type="ECO:0000256" key="2">
    <source>
        <dbReference type="ARBA" id="ARBA00007977"/>
    </source>
</evidence>
<reference evidence="8 9" key="1">
    <citation type="submission" date="2017-06" db="EMBL/GenBank/DDBJ databases">
        <authorList>
            <consortium name="Pathogen Informatics"/>
        </authorList>
    </citation>
    <scope>NUCLEOTIDE SEQUENCE [LARGE SCALE GENOMIC DNA]</scope>
    <source>
        <strain evidence="8 9">NCTC13039</strain>
    </source>
</reference>
<evidence type="ECO:0000256" key="3">
    <source>
        <dbReference type="ARBA" id="ARBA00022475"/>
    </source>
</evidence>
<dbReference type="PANTHER" id="PTHR30106:SF2">
    <property type="entry name" value="UPF0324 INNER MEMBRANE PROTEIN YEIH"/>
    <property type="match status" value="1"/>
</dbReference>
<dbReference type="Proteomes" id="UP000242637">
    <property type="component" value="Chromosome 1"/>
</dbReference>
<sequence length="341" mass="33619">MSAGRGVGMGVVWPGLVFSVLVGMAAMGVSWLVGLVVPAVSALLVAIVLGVVVGNVMQVPCRWEPGMAVASKRVLRVGIVALGLSCSLVDVVALGWGTVVLVVAVVVAGFVAAEVVGRLLGVSRGLRTLIGAGSSICGAAAVAGVEDLVEDKDESDVVTALALVVLFGTLMIPLIPVLAGVVGFSVVQAGRWVGASTHEVAQVVAGAGVVGPAALTVAVMVKLGRVVMLAPVAAVLSLGVRRRVRAGGGAGRVSLPPVVPLFVVGFLVAVGVRSVGVVPVGVLEVARWVQVVCLSTAMFALGCGVKVSRLRAVGGAPVVLAAVVTGVVVVVGGVGAGLLGA</sequence>
<dbReference type="Pfam" id="PF03601">
    <property type="entry name" value="Cons_hypoth698"/>
    <property type="match status" value="1"/>
</dbReference>
<evidence type="ECO:0000256" key="6">
    <source>
        <dbReference type="ARBA" id="ARBA00023136"/>
    </source>
</evidence>
<evidence type="ECO:0000256" key="5">
    <source>
        <dbReference type="ARBA" id="ARBA00022989"/>
    </source>
</evidence>
<keyword evidence="4 7" id="KW-0812">Transmembrane</keyword>
<feature type="transmembrane region" description="Helical" evidence="7">
    <location>
        <begin position="199"/>
        <end position="217"/>
    </location>
</feature>
<feature type="transmembrane region" description="Helical" evidence="7">
    <location>
        <begin position="288"/>
        <end position="307"/>
    </location>
</feature>